<name>A0A6M3IEK1_9ZZZZ</name>
<dbReference type="Pfam" id="PF14216">
    <property type="entry name" value="DUF4326"/>
    <property type="match status" value="1"/>
</dbReference>
<proteinExistence type="predicted"/>
<feature type="domain" description="DUF4326" evidence="1">
    <location>
        <begin position="5"/>
        <end position="90"/>
    </location>
</feature>
<reference evidence="2" key="1">
    <citation type="submission" date="2020-03" db="EMBL/GenBank/DDBJ databases">
        <title>The deep terrestrial virosphere.</title>
        <authorList>
            <person name="Holmfeldt K."/>
            <person name="Nilsson E."/>
            <person name="Simone D."/>
            <person name="Lopez-Fernandez M."/>
            <person name="Wu X."/>
            <person name="de Brujin I."/>
            <person name="Lundin D."/>
            <person name="Andersson A."/>
            <person name="Bertilsson S."/>
            <person name="Dopson M."/>
        </authorList>
    </citation>
    <scope>NUCLEOTIDE SEQUENCE</scope>
    <source>
        <strain evidence="2">MM415B01975</strain>
    </source>
</reference>
<protein>
    <recommendedName>
        <fullName evidence="1">DUF4326 domain-containing protein</fullName>
    </recommendedName>
</protein>
<evidence type="ECO:0000259" key="1">
    <source>
        <dbReference type="Pfam" id="PF14216"/>
    </source>
</evidence>
<evidence type="ECO:0000313" key="2">
    <source>
        <dbReference type="EMBL" id="QJA55869.1"/>
    </source>
</evidence>
<dbReference type="AlphaFoldDB" id="A0A6M3IEK1"/>
<dbReference type="EMBL" id="MT141187">
    <property type="protein sequence ID" value="QJA55869.1"/>
    <property type="molecule type" value="Genomic_DNA"/>
</dbReference>
<dbReference type="InterPro" id="IPR025475">
    <property type="entry name" value="DUF4326"/>
</dbReference>
<sequence length="100" mass="12093">MKTTVVNIKNEDYDIYIGRIKSTHMHYGNPFIMGRDGTRKEVIEKHWDWLKGIRFTNFEQKQRKWILKNLYRLYGKRIGCHCKPLDCHGDNYIKLMEGMK</sequence>
<organism evidence="2">
    <name type="scientific">viral metagenome</name>
    <dbReference type="NCBI Taxonomy" id="1070528"/>
    <lineage>
        <taxon>unclassified sequences</taxon>
        <taxon>metagenomes</taxon>
        <taxon>organismal metagenomes</taxon>
    </lineage>
</organism>
<accession>A0A6M3IEK1</accession>
<gene>
    <name evidence="2" type="ORF">MM415B01975_0003</name>
</gene>